<keyword evidence="3" id="KW-0963">Cytoplasm</keyword>
<dbReference type="Gene3D" id="2.30.29.30">
    <property type="entry name" value="Pleckstrin-homology domain (PH domain)/Phosphotyrosine-binding domain (PTB)"/>
    <property type="match status" value="1"/>
</dbReference>
<dbReference type="CDD" id="cd09804">
    <property type="entry name" value="Dcp1"/>
    <property type="match status" value="1"/>
</dbReference>
<dbReference type="PANTHER" id="PTHR16290">
    <property type="entry name" value="TRANSCRIPTION FACTOR SMIF DECAPPING ENZYME DCP1"/>
    <property type="match status" value="1"/>
</dbReference>
<dbReference type="GO" id="GO:0000932">
    <property type="term" value="C:P-body"/>
    <property type="evidence" value="ECO:0007669"/>
    <property type="project" value="TreeGrafter"/>
</dbReference>
<evidence type="ECO:0000313" key="6">
    <source>
        <dbReference type="EMBL" id="GBG61242.1"/>
    </source>
</evidence>
<dbReference type="STRING" id="69332.A0A388JU55"/>
<gene>
    <name evidence="6" type="ORF">CBR_g19774</name>
</gene>
<proteinExistence type="inferred from homology"/>
<evidence type="ECO:0000256" key="5">
    <source>
        <dbReference type="SAM" id="MobiDB-lite"/>
    </source>
</evidence>
<evidence type="ECO:0000256" key="4">
    <source>
        <dbReference type="ARBA" id="ARBA00022664"/>
    </source>
</evidence>
<dbReference type="GO" id="GO:0003729">
    <property type="term" value="F:mRNA binding"/>
    <property type="evidence" value="ECO:0007669"/>
    <property type="project" value="TreeGrafter"/>
</dbReference>
<dbReference type="EMBL" id="BFEA01000018">
    <property type="protein sequence ID" value="GBG61242.1"/>
    <property type="molecule type" value="Genomic_DNA"/>
</dbReference>
<dbReference type="GO" id="GO:0000290">
    <property type="term" value="P:deadenylation-dependent decapping of nuclear-transcribed mRNA"/>
    <property type="evidence" value="ECO:0007669"/>
    <property type="project" value="InterPro"/>
</dbReference>
<dbReference type="PANTHER" id="PTHR16290:SF0">
    <property type="entry name" value="DECAPPING PROTEIN 1, ISOFORM A"/>
    <property type="match status" value="1"/>
</dbReference>
<evidence type="ECO:0000256" key="3">
    <source>
        <dbReference type="ARBA" id="ARBA00022490"/>
    </source>
</evidence>
<dbReference type="AlphaFoldDB" id="A0A388JU55"/>
<dbReference type="Pfam" id="PF06058">
    <property type="entry name" value="DCP1"/>
    <property type="match status" value="1"/>
</dbReference>
<evidence type="ECO:0000256" key="1">
    <source>
        <dbReference type="ARBA" id="ARBA00004496"/>
    </source>
</evidence>
<dbReference type="InterPro" id="IPR011993">
    <property type="entry name" value="PH-like_dom_sf"/>
</dbReference>
<dbReference type="SUPFAM" id="SSF50729">
    <property type="entry name" value="PH domain-like"/>
    <property type="match status" value="1"/>
</dbReference>
<dbReference type="GO" id="GO:0008047">
    <property type="term" value="F:enzyme activator activity"/>
    <property type="evidence" value="ECO:0007669"/>
    <property type="project" value="InterPro"/>
</dbReference>
<comment type="caution">
    <text evidence="6">The sequence shown here is derived from an EMBL/GenBank/DDBJ whole genome shotgun (WGS) entry which is preliminary data.</text>
</comment>
<dbReference type="GO" id="GO:0031087">
    <property type="term" value="P:deadenylation-independent decapping of nuclear-transcribed mRNA"/>
    <property type="evidence" value="ECO:0007669"/>
    <property type="project" value="TreeGrafter"/>
</dbReference>
<dbReference type="Proteomes" id="UP000265515">
    <property type="component" value="Unassembled WGS sequence"/>
</dbReference>
<sequence length="1077" mass="117169">MSATDASNGHGEHNEWGVQDACGEWSAEDSQRTSDYESTDVICEDEAEDADDMEIRPLPVRGRERGGGVRQEKAVSRVGRHSKGPSGEKAGKQPSWSVEEMLKLAQAKRDQQAHFEGMPHNYERMRNREWNLQDLQKRLLEVGVDRTTNDIGKKRDNLFQQYKKVQRYQNASGGKNFFNLAPVLRTEEGFNFRMEERVYDEIDAMSKGNKTIYPDNVADTSAVEDCRCHVPHPLLENPSSGVMGVMGTTTTEGRRRSPGSAQIRGEGIAGFDRWEVDLLSIVGSKVVLKSPIIMAGASSRMCWCRLVVARTSVVVPAAAGAPVGVASIADVAIVGACAGGVVAAVSFSIGVVVGDIVLVGLAVGGGIVRHVPSAAWPVAVEVAGFVASFGASCGVVFGACPVFPDVGFVHVVPAAVVHGGPSVSLTPTRPFPYNKERTRVCEWDVREVVARIGGRYYFPLENRCSGFVDADFVIVDTLFPPYSVLLPFNELIVIPWMAVAPHWPRTLCTECQRFDRYEQKGFHYLIRSEDEHKERATRLRPSTSDSELTNERRRDLIRKRDTRSIPKSFRSKRRVMENLLCIVRFNQWIVGIKLDQSSTRELNLTVLQRIDHEVEEILTTAGHVTLYEFDVEEKSWSRKDVEGALFVVKRRAQPRFQFIVMNRRSTANLVEDLLGDFEFEVQIPYLLYRNAQQEVNGIWFFNQKECEQVSKLLERILYAFAKAPPPSRPRPFVVPTGGGGAAAEAQGPDSAVPGPTTGPAPVPAVSSPVRAADPNTDPAIEKSDGSIVSAVFKKPPPLEAREEDSLQKLFRNVSVQSKPSDSSAVMMSLLTPAGMTGTSSSDARISLSSSMPPLPLPTPLCSSSIASTTSSILPPPRHVLPIEDNRFRLLKPSYFVSSSLSSSSAHTNSMALSCSRLHGPLLNPVPVSGPAGPVGSIPNVIPAPLSPPLPPPLLPPHIGGGTLPNPNHHPITITKDRIRTAMYRLLHDDRFIDMIYRGEGGSGGGGGGGGGGVGGGQTEEEEELLLDARHVDVNSKLMVMSSESLSSASFPFPLSVAGMEVMDICGGEWIVGFGGTG</sequence>
<feature type="compositionally biased region" description="Acidic residues" evidence="5">
    <location>
        <begin position="42"/>
        <end position="52"/>
    </location>
</feature>
<evidence type="ECO:0000256" key="2">
    <source>
        <dbReference type="ARBA" id="ARBA00008778"/>
    </source>
</evidence>
<name>A0A388JU55_CHABU</name>
<dbReference type="GO" id="GO:0006397">
    <property type="term" value="P:mRNA processing"/>
    <property type="evidence" value="ECO:0007669"/>
    <property type="project" value="UniProtKB-KW"/>
</dbReference>
<dbReference type="Gene3D" id="1.10.10.60">
    <property type="entry name" value="Homeodomain-like"/>
    <property type="match status" value="1"/>
</dbReference>
<comment type="similarity">
    <text evidence="2">Belongs to the DCP1 family.</text>
</comment>
<feature type="compositionally biased region" description="Low complexity" evidence="5">
    <location>
        <begin position="742"/>
        <end position="755"/>
    </location>
</feature>
<keyword evidence="4" id="KW-0507">mRNA processing</keyword>
<protein>
    <recommendedName>
        <fullName evidence="8">WH1 domain-containing protein</fullName>
    </recommendedName>
</protein>
<evidence type="ECO:0008006" key="8">
    <source>
        <dbReference type="Google" id="ProtNLM"/>
    </source>
</evidence>
<feature type="region of interest" description="Disordered" evidence="5">
    <location>
        <begin position="728"/>
        <end position="764"/>
    </location>
</feature>
<dbReference type="OrthoDB" id="440673at2759"/>
<feature type="compositionally biased region" description="Basic and acidic residues" evidence="5">
    <location>
        <begin position="61"/>
        <end position="75"/>
    </location>
</feature>
<organism evidence="6 7">
    <name type="scientific">Chara braunii</name>
    <name type="common">Braun's stonewort</name>
    <dbReference type="NCBI Taxonomy" id="69332"/>
    <lineage>
        <taxon>Eukaryota</taxon>
        <taxon>Viridiplantae</taxon>
        <taxon>Streptophyta</taxon>
        <taxon>Charophyceae</taxon>
        <taxon>Charales</taxon>
        <taxon>Characeae</taxon>
        <taxon>Chara</taxon>
    </lineage>
</organism>
<feature type="region of interest" description="Disordered" evidence="5">
    <location>
        <begin position="1"/>
        <end position="95"/>
    </location>
</feature>
<comment type="subcellular location">
    <subcellularLocation>
        <location evidence="1">Cytoplasm</location>
    </subcellularLocation>
</comment>
<accession>A0A388JU55</accession>
<keyword evidence="7" id="KW-1185">Reference proteome</keyword>
<evidence type="ECO:0000313" key="7">
    <source>
        <dbReference type="Proteomes" id="UP000265515"/>
    </source>
</evidence>
<reference evidence="6 7" key="1">
    <citation type="journal article" date="2018" name="Cell">
        <title>The Chara Genome: Secondary Complexity and Implications for Plant Terrestrialization.</title>
        <authorList>
            <person name="Nishiyama T."/>
            <person name="Sakayama H."/>
            <person name="Vries J.D."/>
            <person name="Buschmann H."/>
            <person name="Saint-Marcoux D."/>
            <person name="Ullrich K.K."/>
            <person name="Haas F.B."/>
            <person name="Vanderstraeten L."/>
            <person name="Becker D."/>
            <person name="Lang D."/>
            <person name="Vosolsobe S."/>
            <person name="Rombauts S."/>
            <person name="Wilhelmsson P.K.I."/>
            <person name="Janitza P."/>
            <person name="Kern R."/>
            <person name="Heyl A."/>
            <person name="Rumpler F."/>
            <person name="Villalobos L.I.A.C."/>
            <person name="Clay J.M."/>
            <person name="Skokan R."/>
            <person name="Toyoda A."/>
            <person name="Suzuki Y."/>
            <person name="Kagoshima H."/>
            <person name="Schijlen E."/>
            <person name="Tajeshwar N."/>
            <person name="Catarino B."/>
            <person name="Hetherington A.J."/>
            <person name="Saltykova A."/>
            <person name="Bonnot C."/>
            <person name="Breuninger H."/>
            <person name="Symeonidi A."/>
            <person name="Radhakrishnan G.V."/>
            <person name="Van Nieuwerburgh F."/>
            <person name="Deforce D."/>
            <person name="Chang C."/>
            <person name="Karol K.G."/>
            <person name="Hedrich R."/>
            <person name="Ulvskov P."/>
            <person name="Glockner G."/>
            <person name="Delwiche C.F."/>
            <person name="Petrasek J."/>
            <person name="Van de Peer Y."/>
            <person name="Friml J."/>
            <person name="Beilby M."/>
            <person name="Dolan L."/>
            <person name="Kohara Y."/>
            <person name="Sugano S."/>
            <person name="Fujiyama A."/>
            <person name="Delaux P.-M."/>
            <person name="Quint M."/>
            <person name="TheiBen G."/>
            <person name="Hagemann M."/>
            <person name="Harholt J."/>
            <person name="Dunand C."/>
            <person name="Zachgo S."/>
            <person name="Langdale J."/>
            <person name="Maumus F."/>
            <person name="Straeten D.V.D."/>
            <person name="Gould S.B."/>
            <person name="Rensing S.A."/>
        </authorList>
    </citation>
    <scope>NUCLEOTIDE SEQUENCE [LARGE SCALE GENOMIC DNA]</scope>
    <source>
        <strain evidence="6 7">S276</strain>
    </source>
</reference>
<dbReference type="FunFam" id="2.30.29.30:FF:000159">
    <property type="entry name" value="mRNA-decapping enzyme-like protein"/>
    <property type="match status" value="1"/>
</dbReference>
<dbReference type="Gramene" id="GBG61242">
    <property type="protein sequence ID" value="GBG61242"/>
    <property type="gene ID" value="CBR_g19774"/>
</dbReference>
<dbReference type="InterPro" id="IPR010334">
    <property type="entry name" value="Dcp1"/>
</dbReference>